<feature type="region of interest" description="Disordered" evidence="6">
    <location>
        <begin position="70"/>
        <end position="90"/>
    </location>
</feature>
<organism evidence="9 10">
    <name type="scientific">Erythrobacter insulae</name>
    <dbReference type="NCBI Taxonomy" id="2584124"/>
    <lineage>
        <taxon>Bacteria</taxon>
        <taxon>Pseudomonadati</taxon>
        <taxon>Pseudomonadota</taxon>
        <taxon>Alphaproteobacteria</taxon>
        <taxon>Sphingomonadales</taxon>
        <taxon>Erythrobacteraceae</taxon>
        <taxon>Erythrobacter/Porphyrobacter group</taxon>
        <taxon>Erythrobacter</taxon>
    </lineage>
</organism>
<dbReference type="AlphaFoldDB" id="A0A547PCH1"/>
<dbReference type="PROSITE" id="PS51900">
    <property type="entry name" value="CB"/>
    <property type="match status" value="1"/>
</dbReference>
<dbReference type="Proteomes" id="UP000316343">
    <property type="component" value="Unassembled WGS sequence"/>
</dbReference>
<comment type="caution">
    <text evidence="9">The sequence shown here is derived from an EMBL/GenBank/DDBJ whole genome shotgun (WGS) entry which is preliminary data.</text>
</comment>
<dbReference type="InterPro" id="IPR013762">
    <property type="entry name" value="Integrase-like_cat_sf"/>
</dbReference>
<protein>
    <submittedName>
        <fullName evidence="9">DUF4102 domain-containing protein</fullName>
    </submittedName>
</protein>
<evidence type="ECO:0000256" key="2">
    <source>
        <dbReference type="ARBA" id="ARBA00022908"/>
    </source>
</evidence>
<dbReference type="InterPro" id="IPR050808">
    <property type="entry name" value="Phage_Integrase"/>
</dbReference>
<evidence type="ECO:0000259" key="7">
    <source>
        <dbReference type="PROSITE" id="PS51898"/>
    </source>
</evidence>
<dbReference type="PANTHER" id="PTHR30629:SF2">
    <property type="entry name" value="PROPHAGE INTEGRASE INTS-RELATED"/>
    <property type="match status" value="1"/>
</dbReference>
<dbReference type="InterPro" id="IPR025166">
    <property type="entry name" value="Integrase_DNA_bind_dom"/>
</dbReference>
<accession>A0A547PCH1</accession>
<dbReference type="InterPro" id="IPR002104">
    <property type="entry name" value="Integrase_catalytic"/>
</dbReference>
<evidence type="ECO:0000256" key="4">
    <source>
        <dbReference type="ARBA" id="ARBA00023172"/>
    </source>
</evidence>
<dbReference type="PANTHER" id="PTHR30629">
    <property type="entry name" value="PROPHAGE INTEGRASE"/>
    <property type="match status" value="1"/>
</dbReference>
<evidence type="ECO:0000256" key="1">
    <source>
        <dbReference type="ARBA" id="ARBA00008857"/>
    </source>
</evidence>
<dbReference type="SUPFAM" id="SSF56349">
    <property type="entry name" value="DNA breaking-rejoining enzymes"/>
    <property type="match status" value="1"/>
</dbReference>
<feature type="domain" description="Tyr recombinase" evidence="7">
    <location>
        <begin position="206"/>
        <end position="385"/>
    </location>
</feature>
<dbReference type="Pfam" id="PF22022">
    <property type="entry name" value="Phage_int_M"/>
    <property type="match status" value="1"/>
</dbReference>
<dbReference type="GO" id="GO:0015074">
    <property type="term" value="P:DNA integration"/>
    <property type="evidence" value="ECO:0007669"/>
    <property type="project" value="UniProtKB-KW"/>
</dbReference>
<proteinExistence type="inferred from homology"/>
<dbReference type="Pfam" id="PF00589">
    <property type="entry name" value="Phage_integrase"/>
    <property type="match status" value="1"/>
</dbReference>
<gene>
    <name evidence="9" type="ORF">FGU71_08170</name>
</gene>
<dbReference type="InterPro" id="IPR011010">
    <property type="entry name" value="DNA_brk_join_enz"/>
</dbReference>
<keyword evidence="2" id="KW-0229">DNA integration</keyword>
<evidence type="ECO:0000313" key="10">
    <source>
        <dbReference type="Proteomes" id="UP000316343"/>
    </source>
</evidence>
<evidence type="ECO:0000256" key="3">
    <source>
        <dbReference type="ARBA" id="ARBA00023125"/>
    </source>
</evidence>
<evidence type="ECO:0000256" key="5">
    <source>
        <dbReference type="PROSITE-ProRule" id="PRU01248"/>
    </source>
</evidence>
<evidence type="ECO:0000259" key="8">
    <source>
        <dbReference type="PROSITE" id="PS51900"/>
    </source>
</evidence>
<dbReference type="InterPro" id="IPR044068">
    <property type="entry name" value="CB"/>
</dbReference>
<dbReference type="InterPro" id="IPR038488">
    <property type="entry name" value="Integrase_DNA-bd_sf"/>
</dbReference>
<dbReference type="Pfam" id="PF13356">
    <property type="entry name" value="Arm-DNA-bind_3"/>
    <property type="match status" value="1"/>
</dbReference>
<dbReference type="RefSeq" id="WP_142788104.1">
    <property type="nucleotide sequence ID" value="NZ_VHJK01000001.1"/>
</dbReference>
<comment type="similarity">
    <text evidence="1">Belongs to the 'phage' integrase family.</text>
</comment>
<dbReference type="PROSITE" id="PS51898">
    <property type="entry name" value="TYR_RECOMBINASE"/>
    <property type="match status" value="1"/>
</dbReference>
<feature type="domain" description="Core-binding (CB)" evidence="8">
    <location>
        <begin position="98"/>
        <end position="182"/>
    </location>
</feature>
<feature type="compositionally biased region" description="Basic and acidic residues" evidence="6">
    <location>
        <begin position="80"/>
        <end position="90"/>
    </location>
</feature>
<name>A0A547PCH1_9SPHN</name>
<evidence type="ECO:0000313" key="9">
    <source>
        <dbReference type="EMBL" id="TRD11832.1"/>
    </source>
</evidence>
<dbReference type="GO" id="GO:0006310">
    <property type="term" value="P:DNA recombination"/>
    <property type="evidence" value="ECO:0007669"/>
    <property type="project" value="UniProtKB-KW"/>
</dbReference>
<keyword evidence="10" id="KW-1185">Reference proteome</keyword>
<keyword evidence="4" id="KW-0233">DNA recombination</keyword>
<dbReference type="Gene3D" id="3.30.160.390">
    <property type="entry name" value="Integrase, DNA-binding domain"/>
    <property type="match status" value="1"/>
</dbReference>
<dbReference type="CDD" id="cd00801">
    <property type="entry name" value="INT_P4_C"/>
    <property type="match status" value="1"/>
</dbReference>
<dbReference type="EMBL" id="VHJK01000001">
    <property type="protein sequence ID" value="TRD11832.1"/>
    <property type="molecule type" value="Genomic_DNA"/>
</dbReference>
<dbReference type="GO" id="GO:0003677">
    <property type="term" value="F:DNA binding"/>
    <property type="evidence" value="ECO:0007669"/>
    <property type="project" value="UniProtKB-UniRule"/>
</dbReference>
<dbReference type="Gene3D" id="1.10.150.130">
    <property type="match status" value="1"/>
</dbReference>
<dbReference type="Gene3D" id="1.10.443.10">
    <property type="entry name" value="Intergrase catalytic core"/>
    <property type="match status" value="1"/>
</dbReference>
<dbReference type="InterPro" id="IPR053876">
    <property type="entry name" value="Phage_int_M"/>
</dbReference>
<evidence type="ECO:0000256" key="6">
    <source>
        <dbReference type="SAM" id="MobiDB-lite"/>
    </source>
</evidence>
<dbReference type="OrthoDB" id="7388552at2"/>
<keyword evidence="3 5" id="KW-0238">DNA-binding</keyword>
<sequence>MALTDVGIRKAKAGPKAYKMSDSLGLFLLVERTGGKLWRMKYRIDGREKKLAIGRYPEIGLAEARRRRDAAREQLAQGKDPSREKQREKARAKLGAENTFASLAAEFCEKRKHDGSRAWAPATAKRCEYLLSVLNSSIGHLPIADIEPADILTAVRRIESKGKLESAKRTLQLAGSVFRYAVATARLKSDPTRDLRGALMNPTVTHYGAVLNPVGAGELLRAIDGYEGQPITKLAMQLAPHVFVRPGELRHAEWSEIDFDGALWTIPANKTKMRKDHLVPLSRQAIAILEEAYRLTGPDGYVFPSARTRRRPMSDNTINAGLRRLGYTTDEMTAHGFRAMASTLLNESGKWNPDAIERALAHGDSDKVRAAYHRGAHWKERVKMMKWWSDYLDQLREGAEVMPIKAAKR</sequence>
<dbReference type="InterPro" id="IPR010998">
    <property type="entry name" value="Integrase_recombinase_N"/>
</dbReference>
<reference evidence="9 10" key="1">
    <citation type="submission" date="2019-06" db="EMBL/GenBank/DDBJ databases">
        <title>Erythrobacter insulae sp. nov., isolated from a tidal flat.</title>
        <authorList>
            <person name="Yoon J.-H."/>
        </authorList>
    </citation>
    <scope>NUCLEOTIDE SEQUENCE [LARGE SCALE GENOMIC DNA]</scope>
    <source>
        <strain evidence="9 10">JBTF-M21</strain>
    </source>
</reference>